<evidence type="ECO:0000256" key="2">
    <source>
        <dbReference type="PROSITE-ProRule" id="PRU00169"/>
    </source>
</evidence>
<dbReference type="InterPro" id="IPR050595">
    <property type="entry name" value="Bact_response_regulator"/>
</dbReference>
<gene>
    <name evidence="4" type="ORF">SAMN05660420_02345</name>
</gene>
<reference evidence="4 5" key="1">
    <citation type="submission" date="2016-10" db="EMBL/GenBank/DDBJ databases">
        <authorList>
            <person name="de Groot N.N."/>
        </authorList>
    </citation>
    <scope>NUCLEOTIDE SEQUENCE [LARGE SCALE GENOMIC DNA]</scope>
    <source>
        <strain evidence="4 5">DSM 7343</strain>
    </source>
</reference>
<organism evidence="4 5">
    <name type="scientific">Desulfuromusa kysingii</name>
    <dbReference type="NCBI Taxonomy" id="37625"/>
    <lineage>
        <taxon>Bacteria</taxon>
        <taxon>Pseudomonadati</taxon>
        <taxon>Thermodesulfobacteriota</taxon>
        <taxon>Desulfuromonadia</taxon>
        <taxon>Desulfuromonadales</taxon>
        <taxon>Geopsychrobacteraceae</taxon>
        <taxon>Desulfuromusa</taxon>
    </lineage>
</organism>
<dbReference type="GO" id="GO:0000160">
    <property type="term" value="P:phosphorelay signal transduction system"/>
    <property type="evidence" value="ECO:0007669"/>
    <property type="project" value="InterPro"/>
</dbReference>
<proteinExistence type="predicted"/>
<evidence type="ECO:0000313" key="5">
    <source>
        <dbReference type="Proteomes" id="UP000199409"/>
    </source>
</evidence>
<dbReference type="PROSITE" id="PS50110">
    <property type="entry name" value="RESPONSE_REGULATORY"/>
    <property type="match status" value="1"/>
</dbReference>
<dbReference type="InterPro" id="IPR007831">
    <property type="entry name" value="T2SS_GspE_N"/>
</dbReference>
<dbReference type="Pfam" id="PF05157">
    <property type="entry name" value="MshEN"/>
    <property type="match status" value="1"/>
</dbReference>
<dbReference type="PANTHER" id="PTHR44591:SF25">
    <property type="entry name" value="CHEMOTAXIS TWO-COMPONENT RESPONSE REGULATOR"/>
    <property type="match status" value="1"/>
</dbReference>
<feature type="domain" description="Response regulatory" evidence="3">
    <location>
        <begin position="155"/>
        <end position="271"/>
    </location>
</feature>
<sequence length="277" mass="31030">MARKKMGEILLEGDVISQDQLEQALLRQKGSRKPLGKILEDMQVILEEDIAKALSTQFNFPYVKNFTRHRFSQQVLDKIDTETALTHLVFPLKVEKKTLYLAMSNPLDMSLQSDLAFKLAMRISPCVATPDEIKSAIKKHYLTEVPATQNDTSVNILLVDSQEIVLHAAEAALKREGFTIFTAPNGAEGLKIASQLHPHLIITDVVMPRMNGIEMFKALQANGEIDDIPVIALSAKTAAEDEYKLLEMGFFDFIAKPVNPIRLLARVKRALRGLEHK</sequence>
<keyword evidence="5" id="KW-1185">Reference proteome</keyword>
<dbReference type="OrthoDB" id="5394048at2"/>
<dbReference type="Gene3D" id="3.30.300.160">
    <property type="entry name" value="Type II secretion system, protein E, N-terminal domain"/>
    <property type="match status" value="1"/>
</dbReference>
<keyword evidence="1 2" id="KW-0597">Phosphoprotein</keyword>
<evidence type="ECO:0000256" key="1">
    <source>
        <dbReference type="ARBA" id="ARBA00022553"/>
    </source>
</evidence>
<dbReference type="SMART" id="SM00448">
    <property type="entry name" value="REC"/>
    <property type="match status" value="1"/>
</dbReference>
<evidence type="ECO:0000313" key="4">
    <source>
        <dbReference type="EMBL" id="SEA53312.1"/>
    </source>
</evidence>
<dbReference type="Pfam" id="PF00072">
    <property type="entry name" value="Response_reg"/>
    <property type="match status" value="1"/>
</dbReference>
<dbReference type="EMBL" id="FNQN01000007">
    <property type="protein sequence ID" value="SEA53312.1"/>
    <property type="molecule type" value="Genomic_DNA"/>
</dbReference>
<dbReference type="InterPro" id="IPR037257">
    <property type="entry name" value="T2SS_E_N_sf"/>
</dbReference>
<dbReference type="Gene3D" id="3.40.50.2300">
    <property type="match status" value="1"/>
</dbReference>
<dbReference type="InterPro" id="IPR001789">
    <property type="entry name" value="Sig_transdc_resp-reg_receiver"/>
</dbReference>
<dbReference type="SUPFAM" id="SSF160246">
    <property type="entry name" value="EspE N-terminal domain-like"/>
    <property type="match status" value="1"/>
</dbReference>
<dbReference type="PANTHER" id="PTHR44591">
    <property type="entry name" value="STRESS RESPONSE REGULATOR PROTEIN 1"/>
    <property type="match status" value="1"/>
</dbReference>
<dbReference type="Proteomes" id="UP000199409">
    <property type="component" value="Unassembled WGS sequence"/>
</dbReference>
<dbReference type="InterPro" id="IPR011006">
    <property type="entry name" value="CheY-like_superfamily"/>
</dbReference>
<name>A0A1H4BZR8_9BACT</name>
<feature type="modified residue" description="4-aspartylphosphate" evidence="2">
    <location>
        <position position="204"/>
    </location>
</feature>
<dbReference type="RefSeq" id="WP_092348623.1">
    <property type="nucleotide sequence ID" value="NZ_FNQN01000007.1"/>
</dbReference>
<protein>
    <submittedName>
        <fullName evidence="4">Type II secretion system (T2SS), protein E, N-terminal domain</fullName>
    </submittedName>
</protein>
<dbReference type="AlphaFoldDB" id="A0A1H4BZR8"/>
<dbReference type="SUPFAM" id="SSF52172">
    <property type="entry name" value="CheY-like"/>
    <property type="match status" value="1"/>
</dbReference>
<dbReference type="STRING" id="37625.SAMN05660420_02345"/>
<evidence type="ECO:0000259" key="3">
    <source>
        <dbReference type="PROSITE" id="PS50110"/>
    </source>
</evidence>
<accession>A0A1H4BZR8</accession>